<dbReference type="AlphaFoldDB" id="A0A1G2B7K0"/>
<feature type="domain" description="ATP synthase F1 complex delta/epsilon subunit N-terminal" evidence="10">
    <location>
        <begin position="5"/>
        <end position="82"/>
    </location>
</feature>
<dbReference type="STRING" id="1798542.A3F54_05750"/>
<evidence type="ECO:0000313" key="11">
    <source>
        <dbReference type="EMBL" id="OGY84589.1"/>
    </source>
</evidence>
<evidence type="ECO:0000256" key="9">
    <source>
        <dbReference type="RuleBase" id="RU003656"/>
    </source>
</evidence>
<keyword evidence="5 8" id="KW-0472">Membrane</keyword>
<dbReference type="SUPFAM" id="SSF51344">
    <property type="entry name" value="Epsilon subunit of F1F0-ATP synthase N-terminal domain"/>
    <property type="match status" value="1"/>
</dbReference>
<evidence type="ECO:0000256" key="8">
    <source>
        <dbReference type="HAMAP-Rule" id="MF_00530"/>
    </source>
</evidence>
<comment type="function">
    <text evidence="8">Produces ATP from ADP in the presence of a proton gradient across the membrane.</text>
</comment>
<comment type="similarity">
    <text evidence="2 8 9">Belongs to the ATPase epsilon chain family.</text>
</comment>
<dbReference type="EMBL" id="MHKD01000013">
    <property type="protein sequence ID" value="OGY84589.1"/>
    <property type="molecule type" value="Genomic_DNA"/>
</dbReference>
<evidence type="ECO:0000256" key="4">
    <source>
        <dbReference type="ARBA" id="ARBA00023065"/>
    </source>
</evidence>
<dbReference type="InterPro" id="IPR036771">
    <property type="entry name" value="ATPsynth_dsu/esu_N"/>
</dbReference>
<dbReference type="Proteomes" id="UP000176952">
    <property type="component" value="Unassembled WGS sequence"/>
</dbReference>
<dbReference type="PANTHER" id="PTHR13822">
    <property type="entry name" value="ATP SYNTHASE DELTA/EPSILON CHAIN"/>
    <property type="match status" value="1"/>
</dbReference>
<accession>A0A1G2B7K0</accession>
<gene>
    <name evidence="8" type="primary">atpC</name>
    <name evidence="11" type="ORF">A3F54_05750</name>
</gene>
<proteinExistence type="inferred from homology"/>
<keyword evidence="8" id="KW-1003">Cell membrane</keyword>
<dbReference type="GO" id="GO:0046933">
    <property type="term" value="F:proton-transporting ATP synthase activity, rotational mechanism"/>
    <property type="evidence" value="ECO:0007669"/>
    <property type="project" value="UniProtKB-UniRule"/>
</dbReference>
<organism evidence="11 12">
    <name type="scientific">Candidatus Kerfeldbacteria bacterium RIFCSPHIGHO2_12_FULL_48_17</name>
    <dbReference type="NCBI Taxonomy" id="1798542"/>
    <lineage>
        <taxon>Bacteria</taxon>
        <taxon>Candidatus Kerfeldiibacteriota</taxon>
    </lineage>
</organism>
<dbReference type="CDD" id="cd12152">
    <property type="entry name" value="F1-ATPase_delta"/>
    <property type="match status" value="1"/>
</dbReference>
<dbReference type="NCBIfam" id="TIGR01216">
    <property type="entry name" value="ATP_synt_epsi"/>
    <property type="match status" value="1"/>
</dbReference>
<name>A0A1G2B7K0_9BACT</name>
<dbReference type="GO" id="GO:0005524">
    <property type="term" value="F:ATP binding"/>
    <property type="evidence" value="ECO:0007669"/>
    <property type="project" value="UniProtKB-UniRule"/>
</dbReference>
<dbReference type="Pfam" id="PF02823">
    <property type="entry name" value="ATP-synt_DE_N"/>
    <property type="match status" value="1"/>
</dbReference>
<evidence type="ECO:0000259" key="10">
    <source>
        <dbReference type="Pfam" id="PF02823"/>
    </source>
</evidence>
<evidence type="ECO:0000313" key="12">
    <source>
        <dbReference type="Proteomes" id="UP000176952"/>
    </source>
</evidence>
<dbReference type="Gene3D" id="2.60.15.10">
    <property type="entry name" value="F0F1 ATP synthase delta/epsilon subunit, N-terminal"/>
    <property type="match status" value="1"/>
</dbReference>
<dbReference type="HAMAP" id="MF_00530">
    <property type="entry name" value="ATP_synth_epsil_bac"/>
    <property type="match status" value="1"/>
</dbReference>
<evidence type="ECO:0000256" key="6">
    <source>
        <dbReference type="ARBA" id="ARBA00023196"/>
    </source>
</evidence>
<comment type="subunit">
    <text evidence="8 9">F-type ATPases have 2 components, CF(1) - the catalytic core - and CF(0) - the membrane proton channel. CF(1) has five subunits: alpha(3), beta(3), gamma(1), delta(1), epsilon(1). CF(0) has three main subunits: a, b and c.</text>
</comment>
<dbReference type="InterPro" id="IPR020546">
    <property type="entry name" value="ATP_synth_F1_dsu/esu_N"/>
</dbReference>
<evidence type="ECO:0000256" key="7">
    <source>
        <dbReference type="ARBA" id="ARBA00023310"/>
    </source>
</evidence>
<dbReference type="GO" id="GO:0012505">
    <property type="term" value="C:endomembrane system"/>
    <property type="evidence" value="ECO:0007669"/>
    <property type="project" value="UniProtKB-SubCell"/>
</dbReference>
<evidence type="ECO:0000256" key="2">
    <source>
        <dbReference type="ARBA" id="ARBA00005712"/>
    </source>
</evidence>
<protein>
    <recommendedName>
        <fullName evidence="8">ATP synthase epsilon chain</fullName>
    </recommendedName>
    <alternativeName>
        <fullName evidence="8">ATP synthase F1 sector epsilon subunit</fullName>
    </alternativeName>
    <alternativeName>
        <fullName evidence="8">F-ATPase epsilon subunit</fullName>
    </alternativeName>
</protein>
<keyword evidence="8" id="KW-0375">Hydrogen ion transport</keyword>
<evidence type="ECO:0000256" key="5">
    <source>
        <dbReference type="ARBA" id="ARBA00023136"/>
    </source>
</evidence>
<keyword evidence="3 8" id="KW-0813">Transport</keyword>
<evidence type="ECO:0000256" key="3">
    <source>
        <dbReference type="ARBA" id="ARBA00022448"/>
    </source>
</evidence>
<keyword evidence="6 8" id="KW-0139">CF(1)</keyword>
<dbReference type="InterPro" id="IPR001469">
    <property type="entry name" value="ATP_synth_F1_dsu/esu"/>
</dbReference>
<sequence>MPKINFTITTPDGTLFKEEVDQISLTTSQGEITILPNHIPLVSDIAAGEARITKDGRQQPFALYGGFIEVRPKNEVVVLADAGERPEHIDMEAAVAAEARAKKALAETFDPGAYEDAALALEREQARIRVARKYRARGFRTSGQRGE</sequence>
<keyword evidence="7 8" id="KW-0066">ATP synthesis</keyword>
<comment type="subcellular location">
    <subcellularLocation>
        <location evidence="8">Cell membrane</location>
        <topology evidence="8">Peripheral membrane protein</topology>
    </subcellularLocation>
    <subcellularLocation>
        <location evidence="1">Endomembrane system</location>
        <topology evidence="1">Peripheral membrane protein</topology>
    </subcellularLocation>
</comment>
<keyword evidence="4 8" id="KW-0406">Ion transport</keyword>
<dbReference type="PANTHER" id="PTHR13822:SF10">
    <property type="entry name" value="ATP SYNTHASE EPSILON CHAIN, CHLOROPLASTIC"/>
    <property type="match status" value="1"/>
</dbReference>
<comment type="caution">
    <text evidence="11">The sequence shown here is derived from an EMBL/GenBank/DDBJ whole genome shotgun (WGS) entry which is preliminary data.</text>
</comment>
<dbReference type="GO" id="GO:0005886">
    <property type="term" value="C:plasma membrane"/>
    <property type="evidence" value="ECO:0007669"/>
    <property type="project" value="UniProtKB-SubCell"/>
</dbReference>
<evidence type="ECO:0000256" key="1">
    <source>
        <dbReference type="ARBA" id="ARBA00004184"/>
    </source>
</evidence>
<reference evidence="11 12" key="1">
    <citation type="journal article" date="2016" name="Nat. Commun.">
        <title>Thousands of microbial genomes shed light on interconnected biogeochemical processes in an aquifer system.</title>
        <authorList>
            <person name="Anantharaman K."/>
            <person name="Brown C.T."/>
            <person name="Hug L.A."/>
            <person name="Sharon I."/>
            <person name="Castelle C.J."/>
            <person name="Probst A.J."/>
            <person name="Thomas B.C."/>
            <person name="Singh A."/>
            <person name="Wilkins M.J."/>
            <person name="Karaoz U."/>
            <person name="Brodie E.L."/>
            <person name="Williams K.H."/>
            <person name="Hubbard S.S."/>
            <person name="Banfield J.F."/>
        </authorList>
    </citation>
    <scope>NUCLEOTIDE SEQUENCE [LARGE SCALE GENOMIC DNA]</scope>
</reference>
<dbReference type="GO" id="GO:0045259">
    <property type="term" value="C:proton-transporting ATP synthase complex"/>
    <property type="evidence" value="ECO:0007669"/>
    <property type="project" value="UniProtKB-KW"/>
</dbReference>